<dbReference type="FunFam" id="3.30.63.10:FF:000005">
    <property type="entry name" value="Guanylate kinase"/>
    <property type="match status" value="1"/>
</dbReference>
<evidence type="ECO:0000256" key="12">
    <source>
        <dbReference type="ARBA" id="ARBA00048594"/>
    </source>
</evidence>
<dbReference type="Pfam" id="PF00625">
    <property type="entry name" value="Guanylate_kin"/>
    <property type="match status" value="1"/>
</dbReference>
<dbReference type="KEGG" id="pgin:FRZ67_16285"/>
<evidence type="ECO:0000256" key="6">
    <source>
        <dbReference type="ARBA" id="ARBA00022490"/>
    </source>
</evidence>
<comment type="subcellular location">
    <subcellularLocation>
        <location evidence="2 13">Cytoplasm</location>
    </subcellularLocation>
</comment>
<evidence type="ECO:0000256" key="4">
    <source>
        <dbReference type="ARBA" id="ARBA00012961"/>
    </source>
</evidence>
<dbReference type="PANTHER" id="PTHR23117">
    <property type="entry name" value="GUANYLATE KINASE-RELATED"/>
    <property type="match status" value="1"/>
</dbReference>
<evidence type="ECO:0000256" key="8">
    <source>
        <dbReference type="ARBA" id="ARBA00022741"/>
    </source>
</evidence>
<evidence type="ECO:0000256" key="13">
    <source>
        <dbReference type="HAMAP-Rule" id="MF_00328"/>
    </source>
</evidence>
<keyword evidence="10 13" id="KW-0067">ATP-binding</keyword>
<evidence type="ECO:0000313" key="15">
    <source>
        <dbReference type="EMBL" id="QEC68788.1"/>
    </source>
</evidence>
<dbReference type="GO" id="GO:0005829">
    <property type="term" value="C:cytosol"/>
    <property type="evidence" value="ECO:0007669"/>
    <property type="project" value="TreeGrafter"/>
</dbReference>
<dbReference type="AlphaFoldDB" id="A0A5B8VES3"/>
<dbReference type="InterPro" id="IPR027417">
    <property type="entry name" value="P-loop_NTPase"/>
</dbReference>
<dbReference type="CDD" id="cd00071">
    <property type="entry name" value="GMPK"/>
    <property type="match status" value="1"/>
</dbReference>
<evidence type="ECO:0000256" key="7">
    <source>
        <dbReference type="ARBA" id="ARBA00022679"/>
    </source>
</evidence>
<dbReference type="OrthoDB" id="9808150at2"/>
<dbReference type="InterPro" id="IPR008144">
    <property type="entry name" value="Guanylate_kin-like_dom"/>
</dbReference>
<keyword evidence="9 13" id="KW-0418">Kinase</keyword>
<dbReference type="InterPro" id="IPR017665">
    <property type="entry name" value="Guanylate_kinase"/>
</dbReference>
<dbReference type="GO" id="GO:0004385">
    <property type="term" value="F:GMP kinase activity"/>
    <property type="evidence" value="ECO:0007669"/>
    <property type="project" value="UniProtKB-UniRule"/>
</dbReference>
<dbReference type="EC" id="2.7.4.8" evidence="4 13"/>
<dbReference type="PANTHER" id="PTHR23117:SF13">
    <property type="entry name" value="GUANYLATE KINASE"/>
    <property type="match status" value="1"/>
</dbReference>
<dbReference type="Gene3D" id="3.30.63.10">
    <property type="entry name" value="Guanylate Kinase phosphate binding domain"/>
    <property type="match status" value="1"/>
</dbReference>
<evidence type="ECO:0000313" key="16">
    <source>
        <dbReference type="Proteomes" id="UP000321533"/>
    </source>
</evidence>
<keyword evidence="7 13" id="KW-0808">Transferase</keyword>
<evidence type="ECO:0000256" key="5">
    <source>
        <dbReference type="ARBA" id="ARBA00016296"/>
    </source>
</evidence>
<comment type="similarity">
    <text evidence="3 13">Belongs to the guanylate kinase family.</text>
</comment>
<keyword evidence="6 13" id="KW-0963">Cytoplasm</keyword>
<comment type="function">
    <text evidence="1 13">Essential for recycling GMP and indirectly, cGMP.</text>
</comment>
<dbReference type="PROSITE" id="PS50052">
    <property type="entry name" value="GUANYLATE_KINASE_2"/>
    <property type="match status" value="1"/>
</dbReference>
<reference evidence="15 16" key="1">
    <citation type="journal article" date="2016" name="Int. J. Syst. Evol. Microbiol.">
        <title>Panacibacter ginsenosidivorans gen. nov., sp. nov., with ginsenoside converting activity isolated from soil of a ginseng field.</title>
        <authorList>
            <person name="Siddiqi M.Z."/>
            <person name="Muhammad Shafi S."/>
            <person name="Choi K.D."/>
            <person name="Im W.T."/>
        </authorList>
    </citation>
    <scope>NUCLEOTIDE SEQUENCE [LARGE SCALE GENOMIC DNA]</scope>
    <source>
        <strain evidence="15 16">Gsoil1550</strain>
    </source>
</reference>
<dbReference type="GO" id="GO:0005524">
    <property type="term" value="F:ATP binding"/>
    <property type="evidence" value="ECO:0007669"/>
    <property type="project" value="UniProtKB-UniRule"/>
</dbReference>
<organism evidence="15 16">
    <name type="scientific">Panacibacter ginsenosidivorans</name>
    <dbReference type="NCBI Taxonomy" id="1813871"/>
    <lineage>
        <taxon>Bacteria</taxon>
        <taxon>Pseudomonadati</taxon>
        <taxon>Bacteroidota</taxon>
        <taxon>Chitinophagia</taxon>
        <taxon>Chitinophagales</taxon>
        <taxon>Chitinophagaceae</taxon>
        <taxon>Panacibacter</taxon>
    </lineage>
</organism>
<name>A0A5B8VES3_9BACT</name>
<protein>
    <recommendedName>
        <fullName evidence="5 13">Guanylate kinase</fullName>
        <ecNumber evidence="4 13">2.7.4.8</ecNumber>
    </recommendedName>
    <alternativeName>
        <fullName evidence="11 13">GMP kinase</fullName>
    </alternativeName>
</protein>
<dbReference type="RefSeq" id="WP_147191163.1">
    <property type="nucleotide sequence ID" value="NZ_CP042435.1"/>
</dbReference>
<dbReference type="InterPro" id="IPR008145">
    <property type="entry name" value="GK/Ca_channel_bsu"/>
</dbReference>
<proteinExistence type="inferred from homology"/>
<evidence type="ECO:0000259" key="14">
    <source>
        <dbReference type="PROSITE" id="PS50052"/>
    </source>
</evidence>
<dbReference type="EMBL" id="CP042435">
    <property type="protein sequence ID" value="QEC68788.1"/>
    <property type="molecule type" value="Genomic_DNA"/>
</dbReference>
<dbReference type="HAMAP" id="MF_00328">
    <property type="entry name" value="Guanylate_kinase"/>
    <property type="match status" value="1"/>
</dbReference>
<evidence type="ECO:0000256" key="1">
    <source>
        <dbReference type="ARBA" id="ARBA00003531"/>
    </source>
</evidence>
<keyword evidence="16" id="KW-1185">Reference proteome</keyword>
<dbReference type="NCBIfam" id="TIGR03263">
    <property type="entry name" value="guanyl_kin"/>
    <property type="match status" value="1"/>
</dbReference>
<feature type="domain" description="Guanylate kinase-like" evidence="14">
    <location>
        <begin position="6"/>
        <end position="186"/>
    </location>
</feature>
<evidence type="ECO:0000256" key="10">
    <source>
        <dbReference type="ARBA" id="ARBA00022840"/>
    </source>
</evidence>
<evidence type="ECO:0000256" key="3">
    <source>
        <dbReference type="ARBA" id="ARBA00005790"/>
    </source>
</evidence>
<evidence type="ECO:0000256" key="9">
    <source>
        <dbReference type="ARBA" id="ARBA00022777"/>
    </source>
</evidence>
<dbReference type="SMART" id="SM00072">
    <property type="entry name" value="GuKc"/>
    <property type="match status" value="1"/>
</dbReference>
<dbReference type="Gene3D" id="3.40.50.300">
    <property type="entry name" value="P-loop containing nucleotide triphosphate hydrolases"/>
    <property type="match status" value="1"/>
</dbReference>
<dbReference type="Proteomes" id="UP000321533">
    <property type="component" value="Chromosome"/>
</dbReference>
<sequence>MATNNHKLIIITAPSGAGKSSITQYLLKKYSKLTFSVSAATREPRANEVHGQHYYFMSVEEFQQKIKDDAFIEWEMVYEGRYYGTLKSEILRIWEAGKTPVLDIDVQGAIHVQQQYKGKVLSIFIEPPSLEELERRLRTRATETPESIAIRLGKASYEISFRNQFNKIVVNDVLEKACEETEQAINEFLD</sequence>
<evidence type="ECO:0000256" key="2">
    <source>
        <dbReference type="ARBA" id="ARBA00004496"/>
    </source>
</evidence>
<gene>
    <name evidence="13" type="primary">gmk</name>
    <name evidence="15" type="ORF">FRZ67_16285</name>
</gene>
<comment type="catalytic activity">
    <reaction evidence="12 13">
        <text>GMP + ATP = GDP + ADP</text>
        <dbReference type="Rhea" id="RHEA:20780"/>
        <dbReference type="ChEBI" id="CHEBI:30616"/>
        <dbReference type="ChEBI" id="CHEBI:58115"/>
        <dbReference type="ChEBI" id="CHEBI:58189"/>
        <dbReference type="ChEBI" id="CHEBI:456216"/>
        <dbReference type="EC" id="2.7.4.8"/>
    </reaction>
</comment>
<dbReference type="SUPFAM" id="SSF52540">
    <property type="entry name" value="P-loop containing nucleoside triphosphate hydrolases"/>
    <property type="match status" value="1"/>
</dbReference>
<feature type="binding site" evidence="13">
    <location>
        <begin position="13"/>
        <end position="20"/>
    </location>
    <ligand>
        <name>ATP</name>
        <dbReference type="ChEBI" id="CHEBI:30616"/>
    </ligand>
</feature>
<evidence type="ECO:0000256" key="11">
    <source>
        <dbReference type="ARBA" id="ARBA00030128"/>
    </source>
</evidence>
<keyword evidence="8 13" id="KW-0547">Nucleotide-binding</keyword>
<accession>A0A5B8VES3</accession>